<evidence type="ECO:0000256" key="2">
    <source>
        <dbReference type="SAM" id="SignalP"/>
    </source>
</evidence>
<dbReference type="Proteomes" id="UP000070529">
    <property type="component" value="Unassembled WGS sequence"/>
</dbReference>
<protein>
    <recommendedName>
        <fullName evidence="5">Type IV pilus biogenesis protein PilP</fullName>
    </recommendedName>
</protein>
<comment type="caution">
    <text evidence="3">The sequence shown here is derived from an EMBL/GenBank/DDBJ whole genome shotgun (WGS) entry which is preliminary data.</text>
</comment>
<dbReference type="RefSeq" id="WP_067418735.1">
    <property type="nucleotide sequence ID" value="NZ_LNTY01000049.1"/>
</dbReference>
<name>A0A135I5R6_9GAMM</name>
<reference evidence="3 4" key="1">
    <citation type="submission" date="2015-11" db="EMBL/GenBank/DDBJ databases">
        <title>Genomic Taxonomy of the Vibrionaceae.</title>
        <authorList>
            <person name="Gomez-Gil B."/>
            <person name="Enciso-Ibarra J."/>
        </authorList>
    </citation>
    <scope>NUCLEOTIDE SEQUENCE [LARGE SCALE GENOMIC DNA]</scope>
    <source>
        <strain evidence="3 4">CAIM 912</strain>
    </source>
</reference>
<dbReference type="InterPro" id="IPR020213">
    <property type="entry name" value="Toxin-coreg_pilus_synth_TcpS"/>
</dbReference>
<accession>A0A135I5R6</accession>
<dbReference type="AlphaFoldDB" id="A0A135I5R6"/>
<keyword evidence="2" id="KW-0732">Signal</keyword>
<feature type="chain" id="PRO_5007465630" description="Type IV pilus biogenesis protein PilP" evidence="2">
    <location>
        <begin position="24"/>
        <end position="153"/>
    </location>
</feature>
<feature type="coiled-coil region" evidence="1">
    <location>
        <begin position="19"/>
        <end position="56"/>
    </location>
</feature>
<gene>
    <name evidence="3" type="ORF">ATN88_16075</name>
</gene>
<dbReference type="Pfam" id="PF17456">
    <property type="entry name" value="TcpS"/>
    <property type="match status" value="1"/>
</dbReference>
<keyword evidence="4" id="KW-1185">Reference proteome</keyword>
<evidence type="ECO:0000313" key="3">
    <source>
        <dbReference type="EMBL" id="KXF80795.1"/>
    </source>
</evidence>
<sequence>MKNTIGYGSATLLLLSFSLQAQANEYNSYEKELKNIESLKVKLEQLELQKQIQQVRIELKEGGEKLKPTPKVTVPTVDQPKAHVQVEIKKEKRFNPELVELLYVFGNGEKVEAVLSYEGRTANVKNGDNYHGWRVNIKNRTVFLGNKGNTVEL</sequence>
<dbReference type="EMBL" id="LNTY01000049">
    <property type="protein sequence ID" value="KXF80795.1"/>
    <property type="molecule type" value="Genomic_DNA"/>
</dbReference>
<keyword evidence="1" id="KW-0175">Coiled coil</keyword>
<organism evidence="3 4">
    <name type="scientific">Enterovibrio coralii</name>
    <dbReference type="NCBI Taxonomy" id="294935"/>
    <lineage>
        <taxon>Bacteria</taxon>
        <taxon>Pseudomonadati</taxon>
        <taxon>Pseudomonadota</taxon>
        <taxon>Gammaproteobacteria</taxon>
        <taxon>Vibrionales</taxon>
        <taxon>Vibrionaceae</taxon>
        <taxon>Enterovibrio</taxon>
    </lineage>
</organism>
<dbReference type="STRING" id="294935.ATN88_16075"/>
<evidence type="ECO:0000313" key="4">
    <source>
        <dbReference type="Proteomes" id="UP000070529"/>
    </source>
</evidence>
<proteinExistence type="predicted"/>
<evidence type="ECO:0008006" key="5">
    <source>
        <dbReference type="Google" id="ProtNLM"/>
    </source>
</evidence>
<feature type="signal peptide" evidence="2">
    <location>
        <begin position="1"/>
        <end position="23"/>
    </location>
</feature>
<evidence type="ECO:0000256" key="1">
    <source>
        <dbReference type="SAM" id="Coils"/>
    </source>
</evidence>